<evidence type="ECO:0000256" key="6">
    <source>
        <dbReference type="ARBA" id="ARBA00023157"/>
    </source>
</evidence>
<keyword evidence="5 8" id="KW-0339">Growth factor</keyword>
<dbReference type="Pfam" id="PF00019">
    <property type="entry name" value="TGF_beta"/>
    <property type="match status" value="1"/>
</dbReference>
<evidence type="ECO:0000313" key="12">
    <source>
        <dbReference type="Proteomes" id="UP000694845"/>
    </source>
</evidence>
<dbReference type="PROSITE" id="PS00250">
    <property type="entry name" value="TGF_BETA_1"/>
    <property type="match status" value="1"/>
</dbReference>
<dbReference type="OrthoDB" id="5987191at2759"/>
<accession>A0A8B7XHR4</accession>
<feature type="chain" id="PRO_5034146164" evidence="10">
    <location>
        <begin position="22"/>
        <end position="493"/>
    </location>
</feature>
<keyword evidence="12" id="KW-1185">Reference proteome</keyword>
<dbReference type="Proteomes" id="UP000694845">
    <property type="component" value="Unplaced"/>
</dbReference>
<evidence type="ECO:0000256" key="5">
    <source>
        <dbReference type="ARBA" id="ARBA00023030"/>
    </source>
</evidence>
<dbReference type="GO" id="GO:0005615">
    <property type="term" value="C:extracellular space"/>
    <property type="evidence" value="ECO:0007669"/>
    <property type="project" value="TreeGrafter"/>
</dbReference>
<dbReference type="InterPro" id="IPR029034">
    <property type="entry name" value="Cystine-knot_cytokine"/>
</dbReference>
<feature type="compositionally biased region" description="Polar residues" evidence="9">
    <location>
        <begin position="318"/>
        <end position="333"/>
    </location>
</feature>
<keyword evidence="4 10" id="KW-0732">Signal</keyword>
<evidence type="ECO:0000313" key="13">
    <source>
        <dbReference type="RefSeq" id="XP_022080339.1"/>
    </source>
</evidence>
<evidence type="ECO:0000259" key="11">
    <source>
        <dbReference type="PROSITE" id="PS51362"/>
    </source>
</evidence>
<comment type="subcellular location">
    <subcellularLocation>
        <location evidence="1">Secreted</location>
    </subcellularLocation>
</comment>
<dbReference type="Gene3D" id="2.60.120.970">
    <property type="match status" value="1"/>
</dbReference>
<evidence type="ECO:0000256" key="4">
    <source>
        <dbReference type="ARBA" id="ARBA00022729"/>
    </source>
</evidence>
<feature type="region of interest" description="Disordered" evidence="9">
    <location>
        <begin position="36"/>
        <end position="72"/>
    </location>
</feature>
<gene>
    <name evidence="13" type="primary">LOC110973657</name>
</gene>
<evidence type="ECO:0000256" key="10">
    <source>
        <dbReference type="SAM" id="SignalP"/>
    </source>
</evidence>
<evidence type="ECO:0000256" key="2">
    <source>
        <dbReference type="ARBA" id="ARBA00006656"/>
    </source>
</evidence>
<keyword evidence="6" id="KW-1015">Disulfide bond</keyword>
<protein>
    <submittedName>
        <fullName evidence="13">Bone morphogenetic protein 2-like</fullName>
    </submittedName>
</protein>
<dbReference type="GO" id="GO:0008083">
    <property type="term" value="F:growth factor activity"/>
    <property type="evidence" value="ECO:0007669"/>
    <property type="project" value="UniProtKB-KW"/>
</dbReference>
<dbReference type="Pfam" id="PF00688">
    <property type="entry name" value="TGFb_propeptide"/>
    <property type="match status" value="1"/>
</dbReference>
<evidence type="ECO:0000256" key="8">
    <source>
        <dbReference type="RuleBase" id="RU000354"/>
    </source>
</evidence>
<dbReference type="InterPro" id="IPR017948">
    <property type="entry name" value="TGFb_CS"/>
</dbReference>
<dbReference type="PANTHER" id="PTHR11848">
    <property type="entry name" value="TGF-BETA FAMILY"/>
    <property type="match status" value="1"/>
</dbReference>
<dbReference type="CDD" id="cd13765">
    <property type="entry name" value="TGF_beta_ADMP"/>
    <property type="match status" value="1"/>
</dbReference>
<feature type="compositionally biased region" description="Polar residues" evidence="9">
    <location>
        <begin position="61"/>
        <end position="72"/>
    </location>
</feature>
<keyword evidence="3" id="KW-0964">Secreted</keyword>
<proteinExistence type="inferred from homology"/>
<keyword evidence="7" id="KW-0325">Glycoprotein</keyword>
<reference evidence="13" key="1">
    <citation type="submission" date="2025-08" db="UniProtKB">
        <authorList>
            <consortium name="RefSeq"/>
        </authorList>
    </citation>
    <scope>IDENTIFICATION</scope>
</reference>
<dbReference type="SMART" id="SM00204">
    <property type="entry name" value="TGFB"/>
    <property type="match status" value="1"/>
</dbReference>
<feature type="region of interest" description="Disordered" evidence="9">
    <location>
        <begin position="318"/>
        <end position="388"/>
    </location>
</feature>
<feature type="signal peptide" evidence="10">
    <location>
        <begin position="1"/>
        <end position="21"/>
    </location>
</feature>
<evidence type="ECO:0000256" key="3">
    <source>
        <dbReference type="ARBA" id="ARBA00022525"/>
    </source>
</evidence>
<dbReference type="GeneID" id="110973657"/>
<dbReference type="RefSeq" id="XP_022080339.1">
    <property type="nucleotide sequence ID" value="XM_022224647.1"/>
</dbReference>
<feature type="compositionally biased region" description="Polar residues" evidence="9">
    <location>
        <begin position="343"/>
        <end position="354"/>
    </location>
</feature>
<dbReference type="PROSITE" id="PS51362">
    <property type="entry name" value="TGF_BETA_2"/>
    <property type="match status" value="1"/>
</dbReference>
<dbReference type="Gene3D" id="2.10.90.10">
    <property type="entry name" value="Cystine-knot cytokines"/>
    <property type="match status" value="1"/>
</dbReference>
<dbReference type="KEGG" id="aplc:110973657"/>
<dbReference type="GO" id="GO:0005125">
    <property type="term" value="F:cytokine activity"/>
    <property type="evidence" value="ECO:0007669"/>
    <property type="project" value="TreeGrafter"/>
</dbReference>
<comment type="similarity">
    <text evidence="2 8">Belongs to the TGF-beta family.</text>
</comment>
<sequence>MLFHPRSIILLVITVCHLTVSLPHAIAKAVPRSGELVSATHPSRQRDRPSPPSNLPDAVLTGSTSASTGHESNVIMTQQKEQVLGELFRAFGLENNTLEQPARRPEPPPFMLNLYNSVADPTSGKLRMPRPFNANTVRSLPDKANKHRLHFQFNLSHVPPTEMLLQAELHLFRLKPKIRPTVSASGKRQPFYQIQLYQLANDDLTSLEGAKLIGLRLVGSVGTEWEVFSITEAASRWLADESSNHGVLVTITSLTGEPMDENFIRFAQQGKHHPSKHPFLVLYTSDLRQADNSQSGQGAAGSAYENFFETYGNLNSAPFTDSTQAGPTPNVHTNRYAPDKVSATKQTRTGSATSRNRRDNRQDLVPTEDPVTDSGGNSGGGNSKRDHRLKGTCARKSMYVDFHEIGWSDWIIYPEGYNAFECTGRCPFPLSQTVQPSNHATVQSLMHLISADVAAPCCVPSQLDPIVVLFFDSDGNVVLKQFDNMVATACGCR</sequence>
<feature type="domain" description="TGF-beta family profile" evidence="11">
    <location>
        <begin position="382"/>
        <end position="493"/>
    </location>
</feature>
<dbReference type="FunFam" id="2.60.120.970:FF:000023">
    <property type="entry name" value="Anti-dorsalizing morphogenetic protein 1"/>
    <property type="match status" value="1"/>
</dbReference>
<dbReference type="FunFam" id="2.10.90.10:FF:000001">
    <property type="entry name" value="Bone morphogenetic protein 4"/>
    <property type="match status" value="1"/>
</dbReference>
<dbReference type="OMA" id="VFGMDDP"/>
<dbReference type="InterPro" id="IPR001111">
    <property type="entry name" value="TGF-b_propeptide"/>
</dbReference>
<organism evidence="12 13">
    <name type="scientific">Acanthaster planci</name>
    <name type="common">Crown-of-thorns starfish</name>
    <dbReference type="NCBI Taxonomy" id="133434"/>
    <lineage>
        <taxon>Eukaryota</taxon>
        <taxon>Metazoa</taxon>
        <taxon>Echinodermata</taxon>
        <taxon>Eleutherozoa</taxon>
        <taxon>Asterozoa</taxon>
        <taxon>Asteroidea</taxon>
        <taxon>Valvatacea</taxon>
        <taxon>Valvatida</taxon>
        <taxon>Acanthasteridae</taxon>
        <taxon>Acanthaster</taxon>
    </lineage>
</organism>
<dbReference type="AlphaFoldDB" id="A0A8B7XHR4"/>
<evidence type="ECO:0000256" key="1">
    <source>
        <dbReference type="ARBA" id="ARBA00004613"/>
    </source>
</evidence>
<dbReference type="SUPFAM" id="SSF57501">
    <property type="entry name" value="Cystine-knot cytokines"/>
    <property type="match status" value="1"/>
</dbReference>
<dbReference type="SMR" id="A0A8B7XHR4"/>
<evidence type="ECO:0000256" key="7">
    <source>
        <dbReference type="ARBA" id="ARBA00023180"/>
    </source>
</evidence>
<dbReference type="PANTHER" id="PTHR11848:SF308">
    <property type="entry name" value="BMP-LIKE PROTEIN UNC-129"/>
    <property type="match status" value="1"/>
</dbReference>
<dbReference type="InterPro" id="IPR015615">
    <property type="entry name" value="TGF-beta-rel"/>
</dbReference>
<name>A0A8B7XHR4_ACAPL</name>
<dbReference type="InterPro" id="IPR001839">
    <property type="entry name" value="TGF-b_C"/>
</dbReference>
<evidence type="ECO:0000256" key="9">
    <source>
        <dbReference type="SAM" id="MobiDB-lite"/>
    </source>
</evidence>